<dbReference type="PROSITE" id="PS01176">
    <property type="entry name" value="IF2"/>
    <property type="match status" value="1"/>
</dbReference>
<feature type="compositionally biased region" description="Basic and acidic residues" evidence="12">
    <location>
        <begin position="380"/>
        <end position="395"/>
    </location>
</feature>
<keyword evidence="5 9" id="KW-0396">Initiation factor</keyword>
<dbReference type="GO" id="GO:0003924">
    <property type="term" value="F:GTPase activity"/>
    <property type="evidence" value="ECO:0007669"/>
    <property type="project" value="UniProtKB-UniRule"/>
</dbReference>
<dbReference type="PROSITE" id="PS51722">
    <property type="entry name" value="G_TR_2"/>
    <property type="match status" value="1"/>
</dbReference>
<evidence type="ECO:0000259" key="13">
    <source>
        <dbReference type="PROSITE" id="PS51722"/>
    </source>
</evidence>
<dbReference type="InterPro" id="IPR023115">
    <property type="entry name" value="TIF_IF2_dom3"/>
</dbReference>
<dbReference type="InterPro" id="IPR036925">
    <property type="entry name" value="TIF_IF2_dom3_sf"/>
</dbReference>
<dbReference type="SUPFAM" id="SSF52156">
    <property type="entry name" value="Initiation factor IF2/eIF5b, domain 3"/>
    <property type="match status" value="1"/>
</dbReference>
<dbReference type="Proteomes" id="UP000178485">
    <property type="component" value="Chromosome i"/>
</dbReference>
<evidence type="ECO:0000256" key="3">
    <source>
        <dbReference type="ARBA" id="ARBA00020675"/>
    </source>
</evidence>
<feature type="binding site" evidence="9">
    <location>
        <begin position="537"/>
        <end position="541"/>
    </location>
    <ligand>
        <name>GTP</name>
        <dbReference type="ChEBI" id="CHEBI:37565"/>
    </ligand>
</feature>
<dbReference type="Pfam" id="PF11987">
    <property type="entry name" value="IF-2"/>
    <property type="match status" value="1"/>
</dbReference>
<keyword evidence="8 9" id="KW-0342">GTP-binding</keyword>
<evidence type="ECO:0000256" key="8">
    <source>
        <dbReference type="ARBA" id="ARBA00023134"/>
    </source>
</evidence>
<dbReference type="Pfam" id="PF00009">
    <property type="entry name" value="GTP_EFTU"/>
    <property type="match status" value="1"/>
</dbReference>
<evidence type="ECO:0000256" key="2">
    <source>
        <dbReference type="ARBA" id="ARBA00007733"/>
    </source>
</evidence>
<dbReference type="FunFam" id="2.40.30.10:FF:000008">
    <property type="entry name" value="Translation initiation factor IF-2"/>
    <property type="match status" value="1"/>
</dbReference>
<dbReference type="InterPro" id="IPR044145">
    <property type="entry name" value="IF2_II"/>
</dbReference>
<feature type="region of interest" description="Disordered" evidence="12">
    <location>
        <begin position="367"/>
        <end position="395"/>
    </location>
</feature>
<protein>
    <recommendedName>
        <fullName evidence="3 9">Translation initiation factor IF-2</fullName>
    </recommendedName>
</protein>
<organism evidence="14 15">
    <name type="scientific">Petrimonas mucosa</name>
    <dbReference type="NCBI Taxonomy" id="1642646"/>
    <lineage>
        <taxon>Bacteria</taxon>
        <taxon>Pseudomonadati</taxon>
        <taxon>Bacteroidota</taxon>
        <taxon>Bacteroidia</taxon>
        <taxon>Bacteroidales</taxon>
        <taxon>Dysgonomonadaceae</taxon>
        <taxon>Petrimonas</taxon>
    </lineage>
</organism>
<dbReference type="GO" id="GO:0005525">
    <property type="term" value="F:GTP binding"/>
    <property type="evidence" value="ECO:0007669"/>
    <property type="project" value="UniProtKB-KW"/>
</dbReference>
<dbReference type="SUPFAM" id="SSF50447">
    <property type="entry name" value="Translation proteins"/>
    <property type="match status" value="2"/>
</dbReference>
<dbReference type="Pfam" id="PF22042">
    <property type="entry name" value="EF-G_D2"/>
    <property type="match status" value="1"/>
</dbReference>
<feature type="region of interest" description="Disordered" evidence="12">
    <location>
        <begin position="239"/>
        <end position="333"/>
    </location>
</feature>
<evidence type="ECO:0000256" key="6">
    <source>
        <dbReference type="ARBA" id="ARBA00022741"/>
    </source>
</evidence>
<dbReference type="InterPro" id="IPR005225">
    <property type="entry name" value="Small_GTP-bd"/>
</dbReference>
<feature type="binding site" evidence="9">
    <location>
        <begin position="490"/>
        <end position="497"/>
    </location>
    <ligand>
        <name>GTP</name>
        <dbReference type="ChEBI" id="CHEBI:37565"/>
    </ligand>
</feature>
<accession>A0A1G4GA60</accession>
<evidence type="ECO:0000256" key="11">
    <source>
        <dbReference type="RuleBase" id="RU000645"/>
    </source>
</evidence>
<evidence type="ECO:0000256" key="5">
    <source>
        <dbReference type="ARBA" id="ARBA00022540"/>
    </source>
</evidence>
<dbReference type="CDD" id="cd03692">
    <property type="entry name" value="mtIF2_IVc"/>
    <property type="match status" value="1"/>
</dbReference>
<feature type="binding site" evidence="9">
    <location>
        <begin position="591"/>
        <end position="594"/>
    </location>
    <ligand>
        <name>GTP</name>
        <dbReference type="ChEBI" id="CHEBI:37565"/>
    </ligand>
</feature>
<comment type="subcellular location">
    <subcellularLocation>
        <location evidence="1 9 11">Cytoplasm</location>
    </subcellularLocation>
</comment>
<dbReference type="AlphaFoldDB" id="A0A1G4GA60"/>
<evidence type="ECO:0000256" key="4">
    <source>
        <dbReference type="ARBA" id="ARBA00022490"/>
    </source>
</evidence>
<evidence type="ECO:0000256" key="12">
    <source>
        <dbReference type="SAM" id="MobiDB-lite"/>
    </source>
</evidence>
<gene>
    <name evidence="9 14" type="primary">infB</name>
    <name evidence="14" type="ORF">ING2E5A_2647</name>
</gene>
<keyword evidence="15" id="KW-1185">Reference proteome</keyword>
<dbReference type="NCBIfam" id="TIGR00231">
    <property type="entry name" value="small_GTP"/>
    <property type="match status" value="1"/>
</dbReference>
<dbReference type="KEGG" id="pmuc:ING2E5A_2647"/>
<comment type="similarity">
    <text evidence="2 9 10">Belongs to the TRAFAC class translation factor GTPase superfamily. Classic translation factor GTPase family. IF-2 subfamily.</text>
</comment>
<dbReference type="Pfam" id="PF04760">
    <property type="entry name" value="IF2_N"/>
    <property type="match status" value="1"/>
</dbReference>
<dbReference type="FunFam" id="3.40.50.10050:FF:000001">
    <property type="entry name" value="Translation initiation factor IF-2"/>
    <property type="match status" value="1"/>
</dbReference>
<proteinExistence type="inferred from homology"/>
<dbReference type="GO" id="GO:0005737">
    <property type="term" value="C:cytoplasm"/>
    <property type="evidence" value="ECO:0007669"/>
    <property type="project" value="UniProtKB-SubCell"/>
</dbReference>
<dbReference type="InterPro" id="IPR053905">
    <property type="entry name" value="EF-G-like_DII"/>
</dbReference>
<dbReference type="FunFam" id="3.40.50.300:FF:000019">
    <property type="entry name" value="Translation initiation factor IF-2"/>
    <property type="match status" value="1"/>
</dbReference>
<reference evidence="14 15" key="1">
    <citation type="submission" date="2016-08" db="EMBL/GenBank/DDBJ databases">
        <authorList>
            <person name="Seilhamer J.J."/>
        </authorList>
    </citation>
    <scope>NUCLEOTIDE SEQUENCE [LARGE SCALE GENOMIC DNA]</scope>
    <source>
        <strain evidence="14">ING2-E5A</strain>
    </source>
</reference>
<dbReference type="CDD" id="cd01887">
    <property type="entry name" value="IF2_eIF5B"/>
    <property type="match status" value="1"/>
</dbReference>
<dbReference type="InterPro" id="IPR004161">
    <property type="entry name" value="EFTu-like_2"/>
</dbReference>
<feature type="region of interest" description="Disordered" evidence="12">
    <location>
        <begin position="118"/>
        <end position="223"/>
    </location>
</feature>
<keyword evidence="4 9" id="KW-0963">Cytoplasm</keyword>
<dbReference type="Gene3D" id="3.40.50.10050">
    <property type="entry name" value="Translation initiation factor IF- 2, domain 3"/>
    <property type="match status" value="1"/>
</dbReference>
<evidence type="ECO:0000313" key="14">
    <source>
        <dbReference type="EMBL" id="SCM59443.1"/>
    </source>
</evidence>
<dbReference type="EMBL" id="LT608328">
    <property type="protein sequence ID" value="SCM59443.1"/>
    <property type="molecule type" value="Genomic_DNA"/>
</dbReference>
<dbReference type="InterPro" id="IPR009000">
    <property type="entry name" value="Transl_B-barrel_sf"/>
</dbReference>
<feature type="compositionally biased region" description="Low complexity" evidence="12">
    <location>
        <begin position="179"/>
        <end position="190"/>
    </location>
</feature>
<dbReference type="InterPro" id="IPR015760">
    <property type="entry name" value="TIF_IF2"/>
</dbReference>
<feature type="domain" description="Tr-type G" evidence="13">
    <location>
        <begin position="481"/>
        <end position="651"/>
    </location>
</feature>
<dbReference type="Pfam" id="PF03144">
    <property type="entry name" value="GTP_EFTU_D2"/>
    <property type="match status" value="1"/>
</dbReference>
<dbReference type="FunFam" id="2.40.30.10:FF:000007">
    <property type="entry name" value="Translation initiation factor IF-2"/>
    <property type="match status" value="1"/>
</dbReference>
<dbReference type="Gene3D" id="3.40.50.300">
    <property type="entry name" value="P-loop containing nucleotide triphosphate hydrolases"/>
    <property type="match status" value="1"/>
</dbReference>
<keyword evidence="6 9" id="KW-0547">Nucleotide-binding</keyword>
<comment type="caution">
    <text evidence="9">Lacks conserved residue(s) required for the propagation of feature annotation.</text>
</comment>
<dbReference type="PANTHER" id="PTHR43381:SF5">
    <property type="entry name" value="TR-TYPE G DOMAIN-CONTAINING PROTEIN"/>
    <property type="match status" value="1"/>
</dbReference>
<sequence length="982" mass="109667">MAERLSKVARNLNVGINTLVEFLHKKGITVEANPNTKIEEEQYNLLVAEFSKDKKIKKEAIENLERMHRKDDKRETIAIEGYEIIEKPRKKVEKETIRTEIPDSLKPKINVVGSIELDENKKTKKEAEASPEEIKVEVPIEPKREEPEEKETPEVEKETPQPAKPEETVVVPHDETVVEPETPAVETPVVQEEEKSVEEQVELPAAEEISEQETAAPQLEKRGDEVFRIHKELKEPNIVVKGSIDLESINDRTRPPRKSRAQRKKERLEREKEQNARKAKEEAVKSLKKESIEEKEKKKGVVDTAEEDSKKKKRKRIDKGKVNLEKAGAHGENFRRDKKVLRKPIKAEVSEEDVQKQIKETLARLTEKRGGKGGAKYRREKREAISQRQREEIKQQERESKVLQLTEFVTANDLANMMDVPVTSVIATCMNLGVMVAINQRLDAETINIVADEFGFKTKFVSADVIEAITEEEDDPSDLQPRPPIVTVMGHVDHGKTSLLDSIRNTNVIEGEAGGITQHIGAYNVKLPDGRKITFLDTPGHEAFTAMRARGAKMTDVAIIIVAADDNVMPQTIEAINHAGAAGVPIVFAINKIDKPGANPEKIKERLAEMNYLVEDWGGKYQSQEISAKKGIGINELLEKVLLEADLLDLKANPNRKASGSIVESSLDKGRGYVATVMVQNGTLRQGDVLLAGTYYGRVKAMFNERNQKITEAGPSEPALVLGLNGAPQAGDTFNVMDSDQEARNIAARREQLQREQSLRTQKMLTLDDIGRRIAIGNFQQLNIIVKGDVDGSVEALSDSLIRLSTEEIQVNVIHKAVGQISESDVTLAAASDAVIIGFQVRPSLGARREAEKQGVDIRLYSIIYDAIEEVKAAMEGMLSPEIKEEITANVEVLDVFKITKVGTVAGSMVRDGKIKRTNKIRLIRNGIVIFTGELDSLKRFKEDVKEVTAGYECGISIKNFNDIKVGDIIESYEEVEVKKTL</sequence>
<dbReference type="GO" id="GO:0003743">
    <property type="term" value="F:translation initiation factor activity"/>
    <property type="evidence" value="ECO:0007669"/>
    <property type="project" value="UniProtKB-UniRule"/>
</dbReference>
<dbReference type="PANTHER" id="PTHR43381">
    <property type="entry name" value="TRANSLATION INITIATION FACTOR IF-2-RELATED"/>
    <property type="match status" value="1"/>
</dbReference>
<evidence type="ECO:0000313" key="15">
    <source>
        <dbReference type="Proteomes" id="UP000178485"/>
    </source>
</evidence>
<evidence type="ECO:0000256" key="1">
    <source>
        <dbReference type="ARBA" id="ARBA00004496"/>
    </source>
</evidence>
<dbReference type="InterPro" id="IPR006847">
    <property type="entry name" value="IF2_N"/>
</dbReference>
<name>A0A1G4GA60_9BACT</name>
<feature type="compositionally biased region" description="Basic and acidic residues" evidence="12">
    <location>
        <begin position="118"/>
        <end position="176"/>
    </location>
</feature>
<evidence type="ECO:0000256" key="10">
    <source>
        <dbReference type="RuleBase" id="RU000644"/>
    </source>
</evidence>
<evidence type="ECO:0000256" key="9">
    <source>
        <dbReference type="HAMAP-Rule" id="MF_00100"/>
    </source>
</evidence>
<dbReference type="Gene3D" id="2.40.30.10">
    <property type="entry name" value="Translation factors"/>
    <property type="match status" value="2"/>
</dbReference>
<dbReference type="RefSeq" id="WP_071137732.1">
    <property type="nucleotide sequence ID" value="NZ_DUQN01000116.1"/>
</dbReference>
<dbReference type="HAMAP" id="MF_00100_B">
    <property type="entry name" value="IF_2_B"/>
    <property type="match status" value="1"/>
</dbReference>
<evidence type="ECO:0000256" key="7">
    <source>
        <dbReference type="ARBA" id="ARBA00022917"/>
    </source>
</evidence>
<dbReference type="SUPFAM" id="SSF52540">
    <property type="entry name" value="P-loop containing nucleoside triphosphate hydrolases"/>
    <property type="match status" value="1"/>
</dbReference>
<dbReference type="InterPro" id="IPR027417">
    <property type="entry name" value="P-loop_NTPase"/>
</dbReference>
<keyword evidence="7 9" id="KW-0648">Protein biosynthesis</keyword>
<feature type="compositionally biased region" description="Basic and acidic residues" evidence="12">
    <location>
        <begin position="319"/>
        <end position="333"/>
    </location>
</feature>
<dbReference type="InterPro" id="IPR000178">
    <property type="entry name" value="TF_IF2_bacterial-like"/>
</dbReference>
<feature type="compositionally biased region" description="Basic and acidic residues" evidence="12">
    <location>
        <begin position="266"/>
        <end position="301"/>
    </location>
</feature>
<dbReference type="InterPro" id="IPR000795">
    <property type="entry name" value="T_Tr_GTP-bd_dom"/>
</dbReference>
<dbReference type="CDD" id="cd03702">
    <property type="entry name" value="IF2_mtIF2_II"/>
    <property type="match status" value="1"/>
</dbReference>
<feature type="compositionally biased region" description="Basic residues" evidence="12">
    <location>
        <begin position="255"/>
        <end position="265"/>
    </location>
</feature>
<dbReference type="NCBIfam" id="TIGR00487">
    <property type="entry name" value="IF-2"/>
    <property type="match status" value="1"/>
</dbReference>
<comment type="function">
    <text evidence="9 10">One of the essential components for the initiation of protein synthesis. Protects formylmethionyl-tRNA from spontaneous hydrolysis and promotes its binding to the 30S ribosomal subunits. Also involved in the hydrolysis of GTP during the formation of the 70S ribosomal complex.</text>
</comment>
<dbReference type="STRING" id="1642646.ING2E5A_2647"/>